<dbReference type="InterPro" id="IPR033940">
    <property type="entry name" value="IPMI_Swivel"/>
</dbReference>
<comment type="subunit">
    <text evidence="5 7">Heterodimer of LeuC and LeuD.</text>
</comment>
<dbReference type="PANTHER" id="PTHR43345:SF2">
    <property type="entry name" value="3-ISOPROPYLMALATE DEHYDRATASE SMALL SUBUNIT 1"/>
    <property type="match status" value="1"/>
</dbReference>
<dbReference type="HAMAP" id="MF_01032">
    <property type="entry name" value="LeuD_type2"/>
    <property type="match status" value="1"/>
</dbReference>
<comment type="catalytic activity">
    <reaction evidence="1 7">
        <text>(2R,3S)-3-isopropylmalate = (2S)-2-isopropylmalate</text>
        <dbReference type="Rhea" id="RHEA:32287"/>
        <dbReference type="ChEBI" id="CHEBI:1178"/>
        <dbReference type="ChEBI" id="CHEBI:35121"/>
        <dbReference type="EC" id="4.2.1.33"/>
    </reaction>
</comment>
<keyword evidence="7" id="KW-0432">Leucine biosynthesis</keyword>
<accession>A0A317FCV6</accession>
<dbReference type="InterPro" id="IPR015928">
    <property type="entry name" value="Aconitase/3IPM_dehydase_swvl"/>
</dbReference>
<keyword evidence="7" id="KW-0100">Branched-chain amino acid biosynthesis</keyword>
<evidence type="ECO:0000313" key="10">
    <source>
        <dbReference type="Proteomes" id="UP000245765"/>
    </source>
</evidence>
<evidence type="ECO:0000313" key="9">
    <source>
        <dbReference type="EMBL" id="PWS35368.1"/>
    </source>
</evidence>
<dbReference type="EMBL" id="QGNA01000004">
    <property type="protein sequence ID" value="PWS35368.1"/>
    <property type="molecule type" value="Genomic_DNA"/>
</dbReference>
<evidence type="ECO:0000256" key="1">
    <source>
        <dbReference type="ARBA" id="ARBA00000491"/>
    </source>
</evidence>
<dbReference type="InterPro" id="IPR011827">
    <property type="entry name" value="LeuD_type2/HacB/DmdB"/>
</dbReference>
<gene>
    <name evidence="7" type="primary">leuD</name>
    <name evidence="9" type="ORF">DFH01_17230</name>
</gene>
<evidence type="ECO:0000256" key="5">
    <source>
        <dbReference type="ARBA" id="ARBA00011271"/>
    </source>
</evidence>
<dbReference type="UniPathway" id="UPA00048">
    <property type="reaction ID" value="UER00071"/>
</dbReference>
<evidence type="ECO:0000259" key="8">
    <source>
        <dbReference type="Pfam" id="PF00694"/>
    </source>
</evidence>
<proteinExistence type="inferred from homology"/>
<dbReference type="PANTHER" id="PTHR43345">
    <property type="entry name" value="3-ISOPROPYLMALATE DEHYDRATASE SMALL SUBUNIT 2-RELATED-RELATED"/>
    <property type="match status" value="1"/>
</dbReference>
<evidence type="ECO:0000256" key="6">
    <source>
        <dbReference type="ARBA" id="ARBA00023239"/>
    </source>
</evidence>
<dbReference type="RefSeq" id="WP_109871735.1">
    <property type="nucleotide sequence ID" value="NZ_QGNA01000004.1"/>
</dbReference>
<dbReference type="Proteomes" id="UP000245765">
    <property type="component" value="Unassembled WGS sequence"/>
</dbReference>
<evidence type="ECO:0000256" key="2">
    <source>
        <dbReference type="ARBA" id="ARBA00002695"/>
    </source>
</evidence>
<keyword evidence="6 7" id="KW-0456">Lyase</keyword>
<reference evidence="10" key="1">
    <citation type="submission" date="2018-05" db="EMBL/GenBank/DDBJ databases">
        <authorList>
            <person name="Du Z."/>
            <person name="Wang X."/>
        </authorList>
    </citation>
    <scope>NUCLEOTIDE SEQUENCE [LARGE SCALE GENOMIC DNA]</scope>
    <source>
        <strain evidence="10">CQN31</strain>
    </source>
</reference>
<dbReference type="NCBIfam" id="TIGR02087">
    <property type="entry name" value="LEUD_arch"/>
    <property type="match status" value="1"/>
</dbReference>
<keyword evidence="7" id="KW-0028">Amino-acid biosynthesis</keyword>
<evidence type="ECO:0000256" key="4">
    <source>
        <dbReference type="ARBA" id="ARBA00009869"/>
    </source>
</evidence>
<dbReference type="Pfam" id="PF00694">
    <property type="entry name" value="Aconitase_C"/>
    <property type="match status" value="1"/>
</dbReference>
<organism evidence="9 10">
    <name type="scientific">Falsiroseomonas bella</name>
    <dbReference type="NCBI Taxonomy" id="2184016"/>
    <lineage>
        <taxon>Bacteria</taxon>
        <taxon>Pseudomonadati</taxon>
        <taxon>Pseudomonadota</taxon>
        <taxon>Alphaproteobacteria</taxon>
        <taxon>Acetobacterales</taxon>
        <taxon>Roseomonadaceae</taxon>
        <taxon>Falsiroseomonas</taxon>
    </lineage>
</organism>
<evidence type="ECO:0000256" key="3">
    <source>
        <dbReference type="ARBA" id="ARBA00004729"/>
    </source>
</evidence>
<dbReference type="InterPro" id="IPR050075">
    <property type="entry name" value="LeuD"/>
</dbReference>
<comment type="function">
    <text evidence="2 7">Catalyzes the isomerization between 2-isopropylmalate and 3-isopropylmalate, via the formation of 2-isopropylmaleate.</text>
</comment>
<dbReference type="CDD" id="cd01577">
    <property type="entry name" value="IPMI_Swivel"/>
    <property type="match status" value="1"/>
</dbReference>
<protein>
    <recommendedName>
        <fullName evidence="7">3-isopropylmalate dehydratase small subunit</fullName>
        <ecNumber evidence="7">4.2.1.33</ecNumber>
    </recommendedName>
    <alternativeName>
        <fullName evidence="7">Alpha-IPM isomerase</fullName>
        <shortName evidence="7">IPMI</shortName>
    </alternativeName>
    <alternativeName>
        <fullName evidence="7">Isopropylmalate isomerase</fullName>
    </alternativeName>
</protein>
<dbReference type="EC" id="4.2.1.33" evidence="7"/>
<dbReference type="GO" id="GO:0003861">
    <property type="term" value="F:3-isopropylmalate dehydratase activity"/>
    <property type="evidence" value="ECO:0007669"/>
    <property type="project" value="UniProtKB-UniRule"/>
</dbReference>
<dbReference type="GO" id="GO:0009098">
    <property type="term" value="P:L-leucine biosynthetic process"/>
    <property type="evidence" value="ECO:0007669"/>
    <property type="project" value="UniProtKB-UniRule"/>
</dbReference>
<dbReference type="SUPFAM" id="SSF52016">
    <property type="entry name" value="LeuD/IlvD-like"/>
    <property type="match status" value="1"/>
</dbReference>
<comment type="similarity">
    <text evidence="4 7">Belongs to the LeuD family. LeuD type 2 subfamily.</text>
</comment>
<dbReference type="AlphaFoldDB" id="A0A317FCV6"/>
<comment type="caution">
    <text evidence="9">The sequence shown here is derived from an EMBL/GenBank/DDBJ whole genome shotgun (WGS) entry which is preliminary data.</text>
</comment>
<dbReference type="OrthoDB" id="9777465at2"/>
<feature type="domain" description="Aconitase A/isopropylmalate dehydratase small subunit swivel" evidence="8">
    <location>
        <begin position="54"/>
        <end position="100"/>
    </location>
</feature>
<dbReference type="InterPro" id="IPR000573">
    <property type="entry name" value="AconitaseA/IPMdHydase_ssu_swvl"/>
</dbReference>
<dbReference type="Gene3D" id="3.20.19.10">
    <property type="entry name" value="Aconitase, domain 4"/>
    <property type="match status" value="1"/>
</dbReference>
<evidence type="ECO:0000256" key="7">
    <source>
        <dbReference type="HAMAP-Rule" id="MF_01032"/>
    </source>
</evidence>
<sequence>MSIAGRVHRVGDHVDTDVILPGRYLTLRDQAALGMRCFEGLDPGFAARIAPGDILAAGRNFGCGSSREHAVLALRGAGIAAVVAESAARIFFRNAINLALPVIVAPEAARALAAGEAAEIDIAVGVIRQGGREWRFPPFQGEVAAIIAAGGLAARVRATLASGAAPGG</sequence>
<comment type="pathway">
    <text evidence="3 7">Amino-acid biosynthesis; L-leucine biosynthesis; L-leucine from 3-methyl-2-oxobutanoate: step 2/4.</text>
</comment>
<name>A0A317FCV6_9PROT</name>
<keyword evidence="10" id="KW-1185">Reference proteome</keyword>